<reference evidence="2" key="1">
    <citation type="submission" date="2020-09" db="EMBL/GenBank/DDBJ databases">
        <title>A novel bacterium of genus Hazenella, isolated from South China Sea.</title>
        <authorList>
            <person name="Huang H."/>
            <person name="Mo K."/>
            <person name="Hu Y."/>
        </authorList>
    </citation>
    <scope>NUCLEOTIDE SEQUENCE</scope>
    <source>
        <strain evidence="2">IB182357</strain>
    </source>
</reference>
<dbReference type="SUPFAM" id="SSF47090">
    <property type="entry name" value="PGBD-like"/>
    <property type="match status" value="1"/>
</dbReference>
<feature type="domain" description="Peptidoglycan binding-like" evidence="1">
    <location>
        <begin position="9"/>
        <end position="46"/>
    </location>
</feature>
<dbReference type="InterPro" id="IPR036366">
    <property type="entry name" value="PGBDSf"/>
</dbReference>
<dbReference type="InterPro" id="IPR002477">
    <property type="entry name" value="Peptidoglycan-bd-like"/>
</dbReference>
<dbReference type="InterPro" id="IPR036365">
    <property type="entry name" value="PGBD-like_sf"/>
</dbReference>
<accession>A0A926RVT5</accession>
<feature type="non-terminal residue" evidence="2">
    <location>
        <position position="1"/>
    </location>
</feature>
<comment type="caution">
    <text evidence="2">The sequence shown here is derived from an EMBL/GenBank/DDBJ whole genome shotgun (WGS) entry which is preliminary data.</text>
</comment>
<organism evidence="2 3">
    <name type="scientific">Polycladospora coralii</name>
    <dbReference type="NCBI Taxonomy" id="2771432"/>
    <lineage>
        <taxon>Bacteria</taxon>
        <taxon>Bacillati</taxon>
        <taxon>Bacillota</taxon>
        <taxon>Bacilli</taxon>
        <taxon>Bacillales</taxon>
        <taxon>Thermoactinomycetaceae</taxon>
        <taxon>Polycladospora</taxon>
    </lineage>
</organism>
<dbReference type="Proteomes" id="UP000661691">
    <property type="component" value="Unassembled WGS sequence"/>
</dbReference>
<dbReference type="Gene3D" id="1.10.101.10">
    <property type="entry name" value="PGBD-like superfamily/PGBD"/>
    <property type="match status" value="1"/>
</dbReference>
<sequence>VVQQKLGGIAVDGVFGAKTEAKVREFQKVNGLKVDGIVGRMTWGRLFI</sequence>
<evidence type="ECO:0000259" key="1">
    <source>
        <dbReference type="Pfam" id="PF01471"/>
    </source>
</evidence>
<name>A0A926RVT5_9BACL</name>
<dbReference type="EMBL" id="JACXAH010000048">
    <property type="protein sequence ID" value="MBD1373934.1"/>
    <property type="molecule type" value="Genomic_DNA"/>
</dbReference>
<proteinExistence type="predicted"/>
<dbReference type="Pfam" id="PF01471">
    <property type="entry name" value="PG_binding_1"/>
    <property type="match status" value="1"/>
</dbReference>
<evidence type="ECO:0000313" key="2">
    <source>
        <dbReference type="EMBL" id="MBD1373934.1"/>
    </source>
</evidence>
<dbReference type="AlphaFoldDB" id="A0A926RVT5"/>
<protein>
    <submittedName>
        <fullName evidence="2">Peptidoglycan-binding protein</fullName>
    </submittedName>
</protein>
<keyword evidence="3" id="KW-1185">Reference proteome</keyword>
<gene>
    <name evidence="2" type="ORF">IC620_16440</name>
</gene>
<evidence type="ECO:0000313" key="3">
    <source>
        <dbReference type="Proteomes" id="UP000661691"/>
    </source>
</evidence>